<comment type="caution">
    <text evidence="1">The sequence shown here is derived from an EMBL/GenBank/DDBJ whole genome shotgun (WGS) entry which is preliminary data.</text>
</comment>
<dbReference type="Pfam" id="PF05721">
    <property type="entry name" value="PhyH"/>
    <property type="match status" value="1"/>
</dbReference>
<keyword evidence="1" id="KW-0560">Oxidoreductase</keyword>
<protein>
    <submittedName>
        <fullName evidence="1">Phytanoyl-CoA dioxygenase family protein</fullName>
    </submittedName>
</protein>
<keyword evidence="1" id="KW-0223">Dioxygenase</keyword>
<evidence type="ECO:0000313" key="1">
    <source>
        <dbReference type="EMBL" id="MCH8617312.1"/>
    </source>
</evidence>
<dbReference type="Proteomes" id="UP001203058">
    <property type="component" value="Unassembled WGS sequence"/>
</dbReference>
<organism evidence="1 2">
    <name type="scientific">Sphingomonas telluris</name>
    <dbReference type="NCBI Taxonomy" id="2907998"/>
    <lineage>
        <taxon>Bacteria</taxon>
        <taxon>Pseudomonadati</taxon>
        <taxon>Pseudomonadota</taxon>
        <taxon>Alphaproteobacteria</taxon>
        <taxon>Sphingomonadales</taxon>
        <taxon>Sphingomonadaceae</taxon>
        <taxon>Sphingomonas</taxon>
    </lineage>
</organism>
<dbReference type="SUPFAM" id="SSF51197">
    <property type="entry name" value="Clavaminate synthase-like"/>
    <property type="match status" value="1"/>
</dbReference>
<reference evidence="1 2" key="1">
    <citation type="submission" date="2022-03" db="EMBL/GenBank/DDBJ databases">
        <authorList>
            <person name="Jo J.-H."/>
            <person name="Im W.-T."/>
        </authorList>
    </citation>
    <scope>NUCLEOTIDE SEQUENCE [LARGE SCALE GENOMIC DNA]</scope>
    <source>
        <strain evidence="1 2">SM33</strain>
    </source>
</reference>
<evidence type="ECO:0000313" key="2">
    <source>
        <dbReference type="Proteomes" id="UP001203058"/>
    </source>
</evidence>
<dbReference type="InterPro" id="IPR008775">
    <property type="entry name" value="Phytyl_CoA_dOase-like"/>
</dbReference>
<dbReference type="RefSeq" id="WP_241448175.1">
    <property type="nucleotide sequence ID" value="NZ_JAKZHW010000002.1"/>
</dbReference>
<keyword evidence="2" id="KW-1185">Reference proteome</keyword>
<dbReference type="EMBL" id="JAKZHW010000002">
    <property type="protein sequence ID" value="MCH8617312.1"/>
    <property type="molecule type" value="Genomic_DNA"/>
</dbReference>
<proteinExistence type="predicted"/>
<sequence length="176" mass="19514">MAAWLATGPVAANVRDILGEMAQPVRAILFDKTHEANWALPWHQDRTIAVRQRVETEGFLNWNTKSGAVHVEPPFNFIENMLTARIHLDPVPETNAPLLIAPGSHRLGRIPEGNIERVAEQCGSFACVANAGDVWLYRTAILHASDAVRQPGRRRVLQVDYAAEELPGELRWLGVG</sequence>
<name>A0ABS9VRT2_9SPHN</name>
<dbReference type="Gene3D" id="2.60.120.620">
    <property type="entry name" value="q2cbj1_9rhob like domain"/>
    <property type="match status" value="1"/>
</dbReference>
<dbReference type="GO" id="GO:0051213">
    <property type="term" value="F:dioxygenase activity"/>
    <property type="evidence" value="ECO:0007669"/>
    <property type="project" value="UniProtKB-KW"/>
</dbReference>
<gene>
    <name evidence="1" type="ORF">LZ016_14535</name>
</gene>
<accession>A0ABS9VRT2</accession>